<reference evidence="5" key="1">
    <citation type="submission" date="2021-01" db="EMBL/GenBank/DDBJ databases">
        <authorList>
            <person name="Kaushik A."/>
        </authorList>
    </citation>
    <scope>NUCLEOTIDE SEQUENCE</scope>
    <source>
        <strain evidence="5">AG3-1AP</strain>
    </source>
</reference>
<comment type="subcellular location">
    <subcellularLocation>
        <location evidence="1">Nucleus</location>
    </subcellularLocation>
</comment>
<dbReference type="InterPro" id="IPR021858">
    <property type="entry name" value="Fun_TF"/>
</dbReference>
<dbReference type="GO" id="GO:0008270">
    <property type="term" value="F:zinc ion binding"/>
    <property type="evidence" value="ECO:0007669"/>
    <property type="project" value="InterPro"/>
</dbReference>
<dbReference type="OrthoDB" id="3362851at2759"/>
<dbReference type="EMBL" id="CAJMWV010008123">
    <property type="protein sequence ID" value="CAE6533856.1"/>
    <property type="molecule type" value="Genomic_DNA"/>
</dbReference>
<organism evidence="5 6">
    <name type="scientific">Rhizoctonia solani</name>
    <dbReference type="NCBI Taxonomy" id="456999"/>
    <lineage>
        <taxon>Eukaryota</taxon>
        <taxon>Fungi</taxon>
        <taxon>Dikarya</taxon>
        <taxon>Basidiomycota</taxon>
        <taxon>Agaricomycotina</taxon>
        <taxon>Agaricomycetes</taxon>
        <taxon>Cantharellales</taxon>
        <taxon>Ceratobasidiaceae</taxon>
        <taxon>Rhizoctonia</taxon>
    </lineage>
</organism>
<proteinExistence type="predicted"/>
<dbReference type="SUPFAM" id="SSF57701">
    <property type="entry name" value="Zn2/Cys6 DNA-binding domain"/>
    <property type="match status" value="1"/>
</dbReference>
<dbReference type="Gene3D" id="4.10.240.10">
    <property type="entry name" value="Zn(2)-C6 fungal-type DNA-binding domain"/>
    <property type="match status" value="1"/>
</dbReference>
<dbReference type="Proteomes" id="UP000663831">
    <property type="component" value="Unassembled WGS sequence"/>
</dbReference>
<dbReference type="PROSITE" id="PS00463">
    <property type="entry name" value="ZN2_CY6_FUNGAL_1"/>
    <property type="match status" value="1"/>
</dbReference>
<dbReference type="Pfam" id="PF11951">
    <property type="entry name" value="Fungal_trans_2"/>
    <property type="match status" value="1"/>
</dbReference>
<dbReference type="PANTHER" id="PTHR37534:SF46">
    <property type="entry name" value="ZN(II)2CYS6 TRANSCRIPTION FACTOR (EUROFUNG)"/>
    <property type="match status" value="1"/>
</dbReference>
<dbReference type="SMART" id="SM00066">
    <property type="entry name" value="GAL4"/>
    <property type="match status" value="1"/>
</dbReference>
<accession>A0A8H3DNR3</accession>
<feature type="domain" description="Zn(2)-C6 fungal-type" evidence="4">
    <location>
        <begin position="13"/>
        <end position="41"/>
    </location>
</feature>
<gene>
    <name evidence="5" type="ORF">RDB_LOCUS161657</name>
</gene>
<evidence type="ECO:0000313" key="6">
    <source>
        <dbReference type="Proteomes" id="UP000663831"/>
    </source>
</evidence>
<evidence type="ECO:0000256" key="1">
    <source>
        <dbReference type="ARBA" id="ARBA00004123"/>
    </source>
</evidence>
<dbReference type="AlphaFoldDB" id="A0A8H3DNR3"/>
<dbReference type="InterPro" id="IPR036864">
    <property type="entry name" value="Zn2-C6_fun-type_DNA-bd_sf"/>
</dbReference>
<name>A0A8H3DNR3_9AGAM</name>
<dbReference type="GO" id="GO:0000981">
    <property type="term" value="F:DNA-binding transcription factor activity, RNA polymerase II-specific"/>
    <property type="evidence" value="ECO:0007669"/>
    <property type="project" value="InterPro"/>
</dbReference>
<dbReference type="CDD" id="cd00067">
    <property type="entry name" value="GAL4"/>
    <property type="match status" value="1"/>
</dbReference>
<feature type="compositionally biased region" description="Low complexity" evidence="3">
    <location>
        <begin position="70"/>
        <end position="86"/>
    </location>
</feature>
<dbReference type="PANTHER" id="PTHR37534">
    <property type="entry name" value="TRANSCRIPTIONAL ACTIVATOR PROTEIN UGA3"/>
    <property type="match status" value="1"/>
</dbReference>
<evidence type="ECO:0000256" key="3">
    <source>
        <dbReference type="SAM" id="MobiDB-lite"/>
    </source>
</evidence>
<dbReference type="InterPro" id="IPR001138">
    <property type="entry name" value="Zn2Cys6_DnaBD"/>
</dbReference>
<dbReference type="PROSITE" id="PS50048">
    <property type="entry name" value="ZN2_CY6_FUNGAL_2"/>
    <property type="match status" value="1"/>
</dbReference>
<sequence>MTYRLPPGPVGTSCLTCKRRHKKCDRGMPVCNRCSKGGYECLGYGHNKSGSSNLGNDDESSQDTRATRIHSFPSPVSSSSTHSTNSSRDDEALISHDILAAPALYGSRNKVGYAVPQNAVDTPRQLTSPSVSHCAGASFHNLPLATSETYIDGTESLPPTINNAVIPRPDPLLFALASQIPQNVPLPPDVRGTVEYVISCVDRILNVTYFRPQGGQVARFRGHTAWRLSTCDFARRGMLVYAKIRESILEGNDSGNGSNFARWIDGYEQVLSTTLHQSLTPYEHRERHNDVLEVFYVKVVLLDAPTSYRLLCHLAPNFLQAVYSDPTLWSTEHNPALVSIAHLLSSPRYGPVCYVLMDTMASMAYGTSHLAEYNTDIEPFHTEPHPAEWMNCVPGEFLIFLAKINICRDQGLIADAWQDIERRLVTWEPRLRFEPEGLDSNRSVAWLALQETWRQTLLIYLYLTLCGARTDDPRIQFSLRQLFQLMGTIKRQDSRIANVHFFVQYLIAGVCSRTEKQRRLVRERLGCAAESRFWLFHGPDIIPVLDHLWLGAAIGGKPITWDDYIRSRHVMLPLSN</sequence>
<evidence type="ECO:0000313" key="5">
    <source>
        <dbReference type="EMBL" id="CAE6533856.1"/>
    </source>
</evidence>
<feature type="region of interest" description="Disordered" evidence="3">
    <location>
        <begin position="50"/>
        <end position="89"/>
    </location>
</feature>
<evidence type="ECO:0000259" key="4">
    <source>
        <dbReference type="PROSITE" id="PS50048"/>
    </source>
</evidence>
<dbReference type="Pfam" id="PF00172">
    <property type="entry name" value="Zn_clus"/>
    <property type="match status" value="1"/>
</dbReference>
<keyword evidence="2" id="KW-0539">Nucleus</keyword>
<protein>
    <recommendedName>
        <fullName evidence="4">Zn(2)-C6 fungal-type domain-containing protein</fullName>
    </recommendedName>
</protein>
<dbReference type="GO" id="GO:0005634">
    <property type="term" value="C:nucleus"/>
    <property type="evidence" value="ECO:0007669"/>
    <property type="project" value="UniProtKB-SubCell"/>
</dbReference>
<evidence type="ECO:0000256" key="2">
    <source>
        <dbReference type="ARBA" id="ARBA00023242"/>
    </source>
</evidence>
<comment type="caution">
    <text evidence="5">The sequence shown here is derived from an EMBL/GenBank/DDBJ whole genome shotgun (WGS) entry which is preliminary data.</text>
</comment>